<organism evidence="1 2">
    <name type="scientific">Colletotrichum orbiculare (strain 104-T / ATCC 96160 / CBS 514.97 / LARS 414 / MAFF 240422)</name>
    <name type="common">Cucumber anthracnose fungus</name>
    <name type="synonym">Colletotrichum lagenarium</name>
    <dbReference type="NCBI Taxonomy" id="1213857"/>
    <lineage>
        <taxon>Eukaryota</taxon>
        <taxon>Fungi</taxon>
        <taxon>Dikarya</taxon>
        <taxon>Ascomycota</taxon>
        <taxon>Pezizomycotina</taxon>
        <taxon>Sordariomycetes</taxon>
        <taxon>Hypocreomycetidae</taxon>
        <taxon>Glomerellales</taxon>
        <taxon>Glomerellaceae</taxon>
        <taxon>Colletotrichum</taxon>
        <taxon>Colletotrichum orbiculare species complex</taxon>
    </lineage>
</organism>
<proteinExistence type="predicted"/>
<dbReference type="AlphaFoldDB" id="A0A484FNP1"/>
<evidence type="ECO:0000313" key="1">
    <source>
        <dbReference type="EMBL" id="TDZ19124.1"/>
    </source>
</evidence>
<protein>
    <recommendedName>
        <fullName evidence="3">Chromo domain-containing protein</fullName>
    </recommendedName>
</protein>
<accession>A0A484FNP1</accession>
<comment type="caution">
    <text evidence="1">The sequence shown here is derived from an EMBL/GenBank/DDBJ whole genome shotgun (WGS) entry which is preliminary data.</text>
</comment>
<keyword evidence="2" id="KW-1185">Reference proteome</keyword>
<gene>
    <name evidence="1" type="ORF">Cob_v007941</name>
</gene>
<dbReference type="EMBL" id="AMCV02000021">
    <property type="protein sequence ID" value="TDZ19124.1"/>
    <property type="molecule type" value="Genomic_DNA"/>
</dbReference>
<dbReference type="Proteomes" id="UP000014480">
    <property type="component" value="Unassembled WGS sequence"/>
</dbReference>
<reference evidence="2" key="2">
    <citation type="journal article" date="2019" name="Mol. Plant Microbe Interact.">
        <title>Genome sequence resources for four phytopathogenic fungi from the Colletotrichum orbiculare species complex.</title>
        <authorList>
            <person name="Gan P."/>
            <person name="Tsushima A."/>
            <person name="Narusaka M."/>
            <person name="Narusaka Y."/>
            <person name="Takano Y."/>
            <person name="Kubo Y."/>
            <person name="Shirasu K."/>
        </authorList>
    </citation>
    <scope>GENOME REANNOTATION</scope>
    <source>
        <strain evidence="2">104-T / ATCC 96160 / CBS 514.97 / LARS 414 / MAFF 240422</strain>
    </source>
</reference>
<sequence>MTPDRENCAESSSPRVAKILSHRRLKSDETNEGDHFELEARWSDDITTWEQEEDLQTIAETTVIDY</sequence>
<evidence type="ECO:0000313" key="2">
    <source>
        <dbReference type="Proteomes" id="UP000014480"/>
    </source>
</evidence>
<evidence type="ECO:0008006" key="3">
    <source>
        <dbReference type="Google" id="ProtNLM"/>
    </source>
</evidence>
<name>A0A484FNP1_COLOR</name>
<reference evidence="2" key="1">
    <citation type="journal article" date="2013" name="New Phytol.">
        <title>Comparative genomic and transcriptomic analyses reveal the hemibiotrophic stage shift of Colletotrichum fungi.</title>
        <authorList>
            <person name="Gan P."/>
            <person name="Ikeda K."/>
            <person name="Irieda H."/>
            <person name="Narusaka M."/>
            <person name="O'Connell R.J."/>
            <person name="Narusaka Y."/>
            <person name="Takano Y."/>
            <person name="Kubo Y."/>
            <person name="Shirasu K."/>
        </authorList>
    </citation>
    <scope>NUCLEOTIDE SEQUENCE [LARGE SCALE GENOMIC DNA]</scope>
    <source>
        <strain evidence="2">104-T / ATCC 96160 / CBS 514.97 / LARS 414 / MAFF 240422</strain>
    </source>
</reference>